<evidence type="ECO:0008006" key="4">
    <source>
        <dbReference type="Google" id="ProtNLM"/>
    </source>
</evidence>
<feature type="signal peptide" evidence="1">
    <location>
        <begin position="1"/>
        <end position="23"/>
    </location>
</feature>
<keyword evidence="1" id="KW-0732">Signal</keyword>
<dbReference type="PROSITE" id="PS51257">
    <property type="entry name" value="PROKAR_LIPOPROTEIN"/>
    <property type="match status" value="1"/>
</dbReference>
<feature type="chain" id="PRO_5043475775" description="Lipoprotein" evidence="1">
    <location>
        <begin position="24"/>
        <end position="129"/>
    </location>
</feature>
<proteinExistence type="predicted"/>
<organism evidence="2 3">
    <name type="scientific">Serratia fonticola</name>
    <dbReference type="NCBI Taxonomy" id="47917"/>
    <lineage>
        <taxon>Bacteria</taxon>
        <taxon>Pseudomonadati</taxon>
        <taxon>Pseudomonadota</taxon>
        <taxon>Gammaproteobacteria</taxon>
        <taxon>Enterobacterales</taxon>
        <taxon>Yersiniaceae</taxon>
        <taxon>Serratia</taxon>
    </lineage>
</organism>
<evidence type="ECO:0000313" key="2">
    <source>
        <dbReference type="EMBL" id="MBC3210835.1"/>
    </source>
</evidence>
<evidence type="ECO:0000313" key="3">
    <source>
        <dbReference type="Proteomes" id="UP000659084"/>
    </source>
</evidence>
<dbReference type="Proteomes" id="UP000659084">
    <property type="component" value="Unassembled WGS sequence"/>
</dbReference>
<dbReference type="EMBL" id="JACNYO010000001">
    <property type="protein sequence ID" value="MBC3210835.1"/>
    <property type="molecule type" value="Genomic_DNA"/>
</dbReference>
<reference evidence="2" key="1">
    <citation type="submission" date="2020-08" db="EMBL/GenBank/DDBJ databases">
        <title>Food and environmental bacterial isolates.</title>
        <authorList>
            <person name="Richter L."/>
            <person name="Du Plessis E.M."/>
            <person name="Duvenage S."/>
            <person name="Allam M."/>
            <person name="Korsten L."/>
        </authorList>
    </citation>
    <scope>NUCLEOTIDE SEQUENCE</scope>
    <source>
        <strain evidence="2">UPMP2127</strain>
    </source>
</reference>
<accession>A0AAW3WJR8</accession>
<sequence>MKSIVKWCAALAVIATLTGCVRTAPIQQINSTVSTGHTEAQVRTAILKAGVQREWVMTQAGPGVINGRLQARDHVAEIRITYSATNYSINYASSLNLLASGGKIHKSYNRWIHNLDKDIQLNLSAGAAL</sequence>
<evidence type="ECO:0000256" key="1">
    <source>
        <dbReference type="SAM" id="SignalP"/>
    </source>
</evidence>
<comment type="caution">
    <text evidence="2">The sequence shown here is derived from an EMBL/GenBank/DDBJ whole genome shotgun (WGS) entry which is preliminary data.</text>
</comment>
<gene>
    <name evidence="2" type="ORF">H8J20_01660</name>
</gene>
<protein>
    <recommendedName>
        <fullName evidence="4">Lipoprotein</fullName>
    </recommendedName>
</protein>
<name>A0AAW3WJR8_SERFO</name>
<dbReference type="AlphaFoldDB" id="A0AAW3WJR8"/>
<dbReference type="RefSeq" id="WP_179251803.1">
    <property type="nucleotide sequence ID" value="NZ_JACBIV010000002.1"/>
</dbReference>